<dbReference type="InterPro" id="IPR032558">
    <property type="entry name" value="DUF4934"/>
</dbReference>
<evidence type="ECO:0000259" key="2">
    <source>
        <dbReference type="Pfam" id="PF16288"/>
    </source>
</evidence>
<dbReference type="RefSeq" id="WP_005943023.1">
    <property type="nucleotide sequence ID" value="NZ_KB890328.1"/>
</dbReference>
<feature type="domain" description="DUF4934" evidence="2">
    <location>
        <begin position="41"/>
        <end position="142"/>
    </location>
</feature>
<evidence type="ECO:0000313" key="3">
    <source>
        <dbReference type="EMBL" id="EOA53280.1"/>
    </source>
</evidence>
<comment type="caution">
    <text evidence="3">The sequence shown here is derived from an EMBL/GenBank/DDBJ whole genome shotgun (WGS) entry which is preliminary data.</text>
</comment>
<accession>U6R9U1</accession>
<dbReference type="Proteomes" id="UP000017831">
    <property type="component" value="Unassembled WGS sequence"/>
</dbReference>
<dbReference type="PROSITE" id="PS51257">
    <property type="entry name" value="PROKAR_LIPOPROTEIN"/>
    <property type="match status" value="1"/>
</dbReference>
<proteinExistence type="predicted"/>
<organism evidence="3 4">
    <name type="scientific">Phocaeicola massiliensis B84634 = Timone 84634 = DSM 17679 = JCM 13223</name>
    <dbReference type="NCBI Taxonomy" id="1121098"/>
    <lineage>
        <taxon>Bacteria</taxon>
        <taxon>Pseudomonadati</taxon>
        <taxon>Bacteroidota</taxon>
        <taxon>Bacteroidia</taxon>
        <taxon>Bacteroidales</taxon>
        <taxon>Bacteroidaceae</taxon>
        <taxon>Phocaeicola</taxon>
    </lineage>
</organism>
<feature type="signal peptide" evidence="1">
    <location>
        <begin position="1"/>
        <end position="21"/>
    </location>
</feature>
<dbReference type="EMBL" id="AQHY01000036">
    <property type="protein sequence ID" value="EOA53280.1"/>
    <property type="molecule type" value="Genomic_DNA"/>
</dbReference>
<dbReference type="eggNOG" id="COG3391">
    <property type="taxonomic scope" value="Bacteria"/>
</dbReference>
<dbReference type="Pfam" id="PF16288">
    <property type="entry name" value="DUF4934"/>
    <property type="match status" value="1"/>
</dbReference>
<sequence length="416" mass="46009">MKTTILSASLLLLLSSCTPTKTTNNLNAIDIAGSFEHLTELKVSQLGKNIRYVPLETTDSSLIGNSYNIKLLKDKILVATEGSCLAFDKQTGKYLGTIGHKGGDPEGYSEVVYYIHPQTGILYFHRQPNKLVKYNQDGEFLGETIQPKSLLQGFCAAFADSLIIGHYGGGIGTSPFESKLIYSNEEGKATDSISNFSRNIPTITPNDIASISVFKGGSGKEAFGMLGYNGLIYITYKDNKKGIFPLNHPTIWNSGDALHFKEALKDTIYTINGNTMQPYLTFNTGKWTFPADKIGETEGTQEYITISYVMETPQSILFQCIQGIYSRSVTFTGIYNKATGTTYMNKDEAGFTDDLSRFMPFFPETSSQQGEYASVLEIGDIQEWLDEHPETVKEGKLNFLKKINEDSNPVCVIVEP</sequence>
<dbReference type="GeneID" id="60061040"/>
<dbReference type="OrthoDB" id="1091820at2"/>
<dbReference type="HOGENOM" id="CLU_053283_0_0_10"/>
<dbReference type="PATRIC" id="fig|1121098.3.peg.3142"/>
<evidence type="ECO:0000313" key="4">
    <source>
        <dbReference type="Proteomes" id="UP000017831"/>
    </source>
</evidence>
<reference evidence="3 4" key="1">
    <citation type="submission" date="2013-04" db="EMBL/GenBank/DDBJ databases">
        <title>The Genome Sequence of Bacteroides massiliensis DSM 17679.</title>
        <authorList>
            <consortium name="The Broad Institute Genomics Platform"/>
            <person name="Earl A."/>
            <person name="Ward D."/>
            <person name="Feldgarden M."/>
            <person name="Gevers D."/>
            <person name="Martens E."/>
            <person name="Fenner L."/>
            <person name="Roux V."/>
            <person name="Mallet M.N."/>
            <person name="Raoult D."/>
            <person name="Walker B."/>
            <person name="Young S."/>
            <person name="Zeng Q."/>
            <person name="Gargeya S."/>
            <person name="Fitzgerald M."/>
            <person name="Haas B."/>
            <person name="Abouelleil A."/>
            <person name="Allen A.W."/>
            <person name="Alvarado L."/>
            <person name="Arachchi H.M."/>
            <person name="Berlin A.M."/>
            <person name="Chapman S.B."/>
            <person name="Gainer-Dewar J."/>
            <person name="Goldberg J."/>
            <person name="Griggs A."/>
            <person name="Gujja S."/>
            <person name="Hansen M."/>
            <person name="Howarth C."/>
            <person name="Imamovic A."/>
            <person name="Ireland A."/>
            <person name="Larimer J."/>
            <person name="McCowan C."/>
            <person name="Murphy C."/>
            <person name="Pearson M."/>
            <person name="Poon T.W."/>
            <person name="Priest M."/>
            <person name="Roberts A."/>
            <person name="Saif S."/>
            <person name="Shea T."/>
            <person name="Sisk P."/>
            <person name="Sykes S."/>
            <person name="Wortman J."/>
            <person name="Nusbaum C."/>
            <person name="Birren B."/>
        </authorList>
    </citation>
    <scope>NUCLEOTIDE SEQUENCE [LARGE SCALE GENOMIC DNA]</scope>
    <source>
        <strain evidence="4">B84634 / Timone 84634 / DSM 17679 / JCM 13223</strain>
    </source>
</reference>
<evidence type="ECO:0000256" key="1">
    <source>
        <dbReference type="SAM" id="SignalP"/>
    </source>
</evidence>
<keyword evidence="4" id="KW-1185">Reference proteome</keyword>
<feature type="chain" id="PRO_5004679167" description="DUF4934 domain-containing protein" evidence="1">
    <location>
        <begin position="22"/>
        <end position="416"/>
    </location>
</feature>
<name>U6R9U1_9BACT</name>
<dbReference type="STRING" id="1121098.HMPREF1534_03088"/>
<protein>
    <recommendedName>
        <fullName evidence="2">DUF4934 domain-containing protein</fullName>
    </recommendedName>
</protein>
<gene>
    <name evidence="3" type="ORF">HMPREF1534_03088</name>
</gene>
<keyword evidence="1" id="KW-0732">Signal</keyword>
<dbReference type="AlphaFoldDB" id="U6R9U1"/>